<gene>
    <name evidence="1" type="ORF">J2X78_000436</name>
</gene>
<accession>A0ACC6KRD2</accession>
<comment type="caution">
    <text evidence="1">The sequence shown here is derived from an EMBL/GenBank/DDBJ whole genome shotgun (WGS) entry which is preliminary data.</text>
</comment>
<reference evidence="1" key="1">
    <citation type="submission" date="2023-07" db="EMBL/GenBank/DDBJ databases">
        <title>Sorghum-associated microbial communities from plants grown in Nebraska, USA.</title>
        <authorList>
            <person name="Schachtman D."/>
        </authorList>
    </citation>
    <scope>NUCLEOTIDE SEQUENCE</scope>
    <source>
        <strain evidence="1">2697</strain>
    </source>
</reference>
<evidence type="ECO:0000313" key="2">
    <source>
        <dbReference type="Proteomes" id="UP001246858"/>
    </source>
</evidence>
<evidence type="ECO:0000313" key="1">
    <source>
        <dbReference type="EMBL" id="MDR6781884.1"/>
    </source>
</evidence>
<dbReference type="Proteomes" id="UP001246858">
    <property type="component" value="Unassembled WGS sequence"/>
</dbReference>
<organism evidence="1 2">
    <name type="scientific">Pedobacter africanus</name>
    <dbReference type="NCBI Taxonomy" id="151894"/>
    <lineage>
        <taxon>Bacteria</taxon>
        <taxon>Pseudomonadati</taxon>
        <taxon>Bacteroidota</taxon>
        <taxon>Sphingobacteriia</taxon>
        <taxon>Sphingobacteriales</taxon>
        <taxon>Sphingobacteriaceae</taxon>
        <taxon>Pedobacter</taxon>
    </lineage>
</organism>
<protein>
    <submittedName>
        <fullName evidence="1">Formylglycine-generating enzyme required for sulfatase activity</fullName>
    </submittedName>
</protein>
<keyword evidence="2" id="KW-1185">Reference proteome</keyword>
<sequence>MKQLLVILFSSFLLLTSVSAVIDPAGVGYQETSKKGMILVKGGVFQMGLDSNQVSMLAAKFNLPESSFSQEFPGNGTTVRSFYIDRHDVTNAEFKKFTDANPDWAKRYIADSLHNGNYLKDWNLDSYKKGTENQPVVYVSWRAAKAYAKWKGKRLPTEAEWEYAAKNAPQLYDMQGSVSEFCLDQWRRNNYAELAKLRKEWLANGKKIIYPIIRKPYNADSIVIRGASVNSPISAIRPTWREGYHYKDCSATVGFRCVLSLPYKRN</sequence>
<name>A0ACC6KRD2_9SPHI</name>
<dbReference type="EMBL" id="JAVDTF010000001">
    <property type="protein sequence ID" value="MDR6781884.1"/>
    <property type="molecule type" value="Genomic_DNA"/>
</dbReference>
<proteinExistence type="predicted"/>